<evidence type="ECO:0000259" key="1">
    <source>
        <dbReference type="PROSITE" id="PS51186"/>
    </source>
</evidence>
<keyword evidence="2" id="KW-0808">Transferase</keyword>
<dbReference type="Pfam" id="PF00583">
    <property type="entry name" value="Acetyltransf_1"/>
    <property type="match status" value="1"/>
</dbReference>
<sequence length="191" mass="20530">MSMRQATVDDVPFLVELWADGLRRADRQEQVSDLELIVKEAEESAERRLLVAEYDGEPAGAVLLRVVPITPLNLEPAVQAVAPQVNASFRGKGIGSALMEAAVQWAEDLGVGHITSAAPAGSRVGNRFMARLSLGPQAVLRASTTPLVRAKLAAMQPASARVTDRVAGRRHLGQLLAARRQLHRRTGEDSA</sequence>
<accession>A0A6G6WKS4</accession>
<dbReference type="KEGG" id="nano:G5V58_07465"/>
<dbReference type="Gene3D" id="3.40.630.30">
    <property type="match status" value="1"/>
</dbReference>
<dbReference type="EMBL" id="CP049257">
    <property type="protein sequence ID" value="QIG45812.1"/>
    <property type="molecule type" value="Genomic_DNA"/>
</dbReference>
<feature type="domain" description="N-acetyltransferase" evidence="1">
    <location>
        <begin position="1"/>
        <end position="154"/>
    </location>
</feature>
<dbReference type="AlphaFoldDB" id="A0A6G6WKS4"/>
<evidence type="ECO:0000313" key="3">
    <source>
        <dbReference type="Proteomes" id="UP000502996"/>
    </source>
</evidence>
<dbReference type="CDD" id="cd04301">
    <property type="entry name" value="NAT_SF"/>
    <property type="match status" value="1"/>
</dbReference>
<dbReference type="SUPFAM" id="SSF55729">
    <property type="entry name" value="Acyl-CoA N-acyltransferases (Nat)"/>
    <property type="match status" value="1"/>
</dbReference>
<name>A0A6G6WKS4_9ACTN</name>
<organism evidence="2 3">
    <name type="scientific">Nocardioides anomalus</name>
    <dbReference type="NCBI Taxonomy" id="2712223"/>
    <lineage>
        <taxon>Bacteria</taxon>
        <taxon>Bacillati</taxon>
        <taxon>Actinomycetota</taxon>
        <taxon>Actinomycetes</taxon>
        <taxon>Propionibacteriales</taxon>
        <taxon>Nocardioidaceae</taxon>
        <taxon>Nocardioides</taxon>
    </lineage>
</organism>
<keyword evidence="3" id="KW-1185">Reference proteome</keyword>
<evidence type="ECO:0000313" key="2">
    <source>
        <dbReference type="EMBL" id="QIG45812.1"/>
    </source>
</evidence>
<dbReference type="Proteomes" id="UP000502996">
    <property type="component" value="Chromosome"/>
</dbReference>
<dbReference type="PROSITE" id="PS51186">
    <property type="entry name" value="GNAT"/>
    <property type="match status" value="1"/>
</dbReference>
<protein>
    <submittedName>
        <fullName evidence="2">GNAT family N-acetyltransferase</fullName>
    </submittedName>
</protein>
<proteinExistence type="predicted"/>
<dbReference type="InterPro" id="IPR000182">
    <property type="entry name" value="GNAT_dom"/>
</dbReference>
<dbReference type="InterPro" id="IPR016181">
    <property type="entry name" value="Acyl_CoA_acyltransferase"/>
</dbReference>
<gene>
    <name evidence="2" type="ORF">G5V58_07465</name>
</gene>
<dbReference type="GO" id="GO:0016747">
    <property type="term" value="F:acyltransferase activity, transferring groups other than amino-acyl groups"/>
    <property type="evidence" value="ECO:0007669"/>
    <property type="project" value="InterPro"/>
</dbReference>
<reference evidence="2 3" key="1">
    <citation type="submission" date="2020-02" db="EMBL/GenBank/DDBJ databases">
        <title>Full genome sequence of Nocardioides sp. R-3366.</title>
        <authorList>
            <person name="Im W.-T."/>
        </authorList>
    </citation>
    <scope>NUCLEOTIDE SEQUENCE [LARGE SCALE GENOMIC DNA]</scope>
    <source>
        <strain evidence="2 3">R-3366</strain>
    </source>
</reference>